<name>A0A8T5GF13_9ARCH</name>
<proteinExistence type="predicted"/>
<evidence type="ECO:0000313" key="2">
    <source>
        <dbReference type="EMBL" id="MBT4870539.1"/>
    </source>
</evidence>
<keyword evidence="1" id="KW-0175">Coiled coil</keyword>
<evidence type="ECO:0000313" key="3">
    <source>
        <dbReference type="Proteomes" id="UP000722459"/>
    </source>
</evidence>
<evidence type="ECO:0000256" key="1">
    <source>
        <dbReference type="SAM" id="Coils"/>
    </source>
</evidence>
<gene>
    <name evidence="2" type="ORF">HON47_03130</name>
</gene>
<dbReference type="EMBL" id="JABJNZ010000044">
    <property type="protein sequence ID" value="MBT4870539.1"/>
    <property type="molecule type" value="Genomic_DNA"/>
</dbReference>
<comment type="caution">
    <text evidence="2">The sequence shown here is derived from an EMBL/GenBank/DDBJ whole genome shotgun (WGS) entry which is preliminary data.</text>
</comment>
<reference evidence="2" key="1">
    <citation type="journal article" date="2021" name="ISME J.">
        <title>Mercury methylation by metabolically versatile and cosmopolitan marine bacteria.</title>
        <authorList>
            <person name="Lin H."/>
            <person name="Ascher D.B."/>
            <person name="Myung Y."/>
            <person name="Lamborg C.H."/>
            <person name="Hallam S.J."/>
            <person name="Gionfriddo C.M."/>
            <person name="Holt K.E."/>
            <person name="Moreau J.W."/>
        </authorList>
    </citation>
    <scope>NUCLEOTIDE SEQUENCE</scope>
    <source>
        <strain evidence="2">SI075_bin30</strain>
    </source>
</reference>
<feature type="coiled-coil region" evidence="1">
    <location>
        <begin position="71"/>
        <end position="98"/>
    </location>
</feature>
<sequence>MGMITGRVGHKQVRHVERLISSNVSNATVLNAARRNFREALRLIERSHESGIRQLSRRKTVLSSRLSASEKGRMEATVRRLESNLDQLDERRKKISVMARNMKIKL</sequence>
<organism evidence="2 3">
    <name type="scientific">Candidatus Iainarchaeum sp</name>
    <dbReference type="NCBI Taxonomy" id="3101447"/>
    <lineage>
        <taxon>Archaea</taxon>
        <taxon>Candidatus Iainarchaeota</taxon>
        <taxon>Candidatus Iainarchaeia</taxon>
        <taxon>Candidatus Iainarchaeales</taxon>
        <taxon>Candidatus Iainarchaeaceae</taxon>
        <taxon>Candidatus Iainarchaeum</taxon>
    </lineage>
</organism>
<dbReference type="Proteomes" id="UP000722459">
    <property type="component" value="Unassembled WGS sequence"/>
</dbReference>
<accession>A0A8T5GF13</accession>
<protein>
    <submittedName>
        <fullName evidence="2">Uncharacterized protein</fullName>
    </submittedName>
</protein>
<dbReference type="AlphaFoldDB" id="A0A8T5GF13"/>